<evidence type="ECO:0000313" key="1">
    <source>
        <dbReference type="EMBL" id="PKU92925.1"/>
    </source>
</evidence>
<dbReference type="EMBL" id="PCGY01000011">
    <property type="protein sequence ID" value="PKU92925.1"/>
    <property type="molecule type" value="Genomic_DNA"/>
</dbReference>
<gene>
    <name evidence="1" type="ORF">CQR47_0775</name>
</gene>
<protein>
    <submittedName>
        <fullName evidence="1">Uncharacterized protein</fullName>
    </submittedName>
</protein>
<sequence>MRYVTGMHALNLGDRTSTPGDWHFSAMDWQHPMTLESGHSPFGDYGITPQDVPGHGVMPVASHIRACLDLIEQGLYGSAQGMRDDFIANPAYDREIMDQVWKLHTRRDWPQIDRFMGHEYLGRWLDYKQDRQHDTKARLMGHRTGHGDTP</sequence>
<accession>A0A2N3QML6</accession>
<proteinExistence type="predicted"/>
<dbReference type="RefSeq" id="WP_143252736.1">
    <property type="nucleotide sequence ID" value="NZ_PCGY01000011.1"/>
</dbReference>
<dbReference type="Proteomes" id="UP000233727">
    <property type="component" value="Unassembled WGS sequence"/>
</dbReference>
<reference evidence="1 2" key="1">
    <citation type="submission" date="2017-10" db="EMBL/GenBank/DDBJ databases">
        <title>Bifidobacterium genomics.</title>
        <authorList>
            <person name="Lugli G.A."/>
            <person name="Milani C."/>
            <person name="Mancabelli L."/>
        </authorList>
    </citation>
    <scope>NUCLEOTIDE SEQUENCE [LARGE SCALE GENOMIC DNA]</scope>
    <source>
        <strain evidence="1 2">1542B</strain>
    </source>
</reference>
<organism evidence="1 2">
    <name type="scientific">Bifidobacterium thermophilum</name>
    <dbReference type="NCBI Taxonomy" id="33905"/>
    <lineage>
        <taxon>Bacteria</taxon>
        <taxon>Bacillati</taxon>
        <taxon>Actinomycetota</taxon>
        <taxon>Actinomycetes</taxon>
        <taxon>Bifidobacteriales</taxon>
        <taxon>Bifidobacteriaceae</taxon>
        <taxon>Bifidobacterium</taxon>
    </lineage>
</organism>
<comment type="caution">
    <text evidence="1">The sequence shown here is derived from an EMBL/GenBank/DDBJ whole genome shotgun (WGS) entry which is preliminary data.</text>
</comment>
<dbReference type="AlphaFoldDB" id="A0A2N3QML6"/>
<name>A0A2N3QML6_9BIFI</name>
<evidence type="ECO:0000313" key="2">
    <source>
        <dbReference type="Proteomes" id="UP000233727"/>
    </source>
</evidence>